<sequence length="529" mass="58579">MSLQDFPDDVLIRIMQRIDIRSLSALSCTCRNLARVASVDALWLPLATSWKRTPLSWKRWVAREREEQELDVSYLRVTILLLPLHGHEAVLRLLGRKTLCTVRRFCLSRCPPLELCPHFTVVPPSPDQGPPQALQADYVLHRGQHLKVQQTSKMSKCLRSLVGEVTFSALQGTPHLYKATVERMTKAAKSARGALLLGLHSMTPLSLANAPREEDTADPTRSAVEDGPLVQSLFLATLFDVLDNLKDSEGPNQIRLGVVDLCHKHDEETGDQPDQAEELHDWCWRDATTLDSHAVQRGGAGGRLKNMLRLASFGVRPFQVGMKRQVVWNVEEAVEVLSTCAPFALESTVARFLIAEVDQMDGPGEVTCQMHSSTAFVPAEVKTCMVVGGMFSSAERLTEYLRTTRTDIPSEAEVALGEPQEQKRGTPSGWPCDPTPEGLAKFCNRLAEQGVVLEMEQPAGAEKTVSINSGQAHGEGLNIMPTQGTWDLLKELDKTIEIRRTCFKPQVDHRQCWLPTLAGSTDTLLGSIL</sequence>
<dbReference type="Pfam" id="PF12937">
    <property type="entry name" value="F-box-like"/>
    <property type="match status" value="1"/>
</dbReference>
<dbReference type="SUPFAM" id="SSF81383">
    <property type="entry name" value="F-box domain"/>
    <property type="match status" value="1"/>
</dbReference>
<dbReference type="Proteomes" id="UP001190700">
    <property type="component" value="Unassembled WGS sequence"/>
</dbReference>
<dbReference type="Gene3D" id="1.20.1280.50">
    <property type="match status" value="1"/>
</dbReference>
<evidence type="ECO:0000313" key="3">
    <source>
        <dbReference type="Proteomes" id="UP001190700"/>
    </source>
</evidence>
<dbReference type="SMART" id="SM00256">
    <property type="entry name" value="FBOX"/>
    <property type="match status" value="1"/>
</dbReference>
<reference evidence="2 3" key="1">
    <citation type="journal article" date="2015" name="Genome Biol. Evol.">
        <title>Comparative Genomics of a Bacterivorous Green Alga Reveals Evolutionary Causalities and Consequences of Phago-Mixotrophic Mode of Nutrition.</title>
        <authorList>
            <person name="Burns J.A."/>
            <person name="Paasch A."/>
            <person name="Narechania A."/>
            <person name="Kim E."/>
        </authorList>
    </citation>
    <scope>NUCLEOTIDE SEQUENCE [LARGE SCALE GENOMIC DNA]</scope>
    <source>
        <strain evidence="2 3">PLY_AMNH</strain>
    </source>
</reference>
<comment type="caution">
    <text evidence="2">The sequence shown here is derived from an EMBL/GenBank/DDBJ whole genome shotgun (WGS) entry which is preliminary data.</text>
</comment>
<dbReference type="PROSITE" id="PS50181">
    <property type="entry name" value="FBOX"/>
    <property type="match status" value="1"/>
</dbReference>
<dbReference type="InterPro" id="IPR001810">
    <property type="entry name" value="F-box_dom"/>
</dbReference>
<accession>A0AAE0GEP8</accession>
<dbReference type="InterPro" id="IPR036047">
    <property type="entry name" value="F-box-like_dom_sf"/>
</dbReference>
<protein>
    <recommendedName>
        <fullName evidence="1">F-box domain-containing protein</fullName>
    </recommendedName>
</protein>
<proteinExistence type="predicted"/>
<evidence type="ECO:0000313" key="2">
    <source>
        <dbReference type="EMBL" id="KAK3276570.1"/>
    </source>
</evidence>
<evidence type="ECO:0000259" key="1">
    <source>
        <dbReference type="PROSITE" id="PS50181"/>
    </source>
</evidence>
<keyword evidence="3" id="KW-1185">Reference proteome</keyword>
<organism evidence="2 3">
    <name type="scientific">Cymbomonas tetramitiformis</name>
    <dbReference type="NCBI Taxonomy" id="36881"/>
    <lineage>
        <taxon>Eukaryota</taxon>
        <taxon>Viridiplantae</taxon>
        <taxon>Chlorophyta</taxon>
        <taxon>Pyramimonadophyceae</taxon>
        <taxon>Pyramimonadales</taxon>
        <taxon>Pyramimonadaceae</taxon>
        <taxon>Cymbomonas</taxon>
    </lineage>
</organism>
<dbReference type="EMBL" id="LGRX02006489">
    <property type="protein sequence ID" value="KAK3276570.1"/>
    <property type="molecule type" value="Genomic_DNA"/>
</dbReference>
<name>A0AAE0GEP8_9CHLO</name>
<gene>
    <name evidence="2" type="ORF">CYMTET_15369</name>
</gene>
<dbReference type="AlphaFoldDB" id="A0AAE0GEP8"/>
<feature type="domain" description="F-box" evidence="1">
    <location>
        <begin position="1"/>
        <end position="46"/>
    </location>
</feature>